<comment type="caution">
    <text evidence="1">The sequence shown here is derived from an EMBL/GenBank/DDBJ whole genome shotgun (WGS) entry which is preliminary data.</text>
</comment>
<reference evidence="1 2" key="1">
    <citation type="journal article" date="2023" name="IMA Fungus">
        <title>Comparative genomic study of the Penicillium genus elucidates a diverse pangenome and 15 lateral gene transfer events.</title>
        <authorList>
            <person name="Petersen C."/>
            <person name="Sorensen T."/>
            <person name="Nielsen M.R."/>
            <person name="Sondergaard T.E."/>
            <person name="Sorensen J.L."/>
            <person name="Fitzpatrick D.A."/>
            <person name="Frisvad J.C."/>
            <person name="Nielsen K.L."/>
        </authorList>
    </citation>
    <scope>NUCLEOTIDE SEQUENCE [LARGE SCALE GENOMIC DNA]</scope>
    <source>
        <strain evidence="1 2">IBT 35679</strain>
    </source>
</reference>
<keyword evidence="2" id="KW-1185">Reference proteome</keyword>
<name>A0AAD6GG12_9EURO</name>
<accession>A0AAD6GG12</accession>
<evidence type="ECO:0000313" key="2">
    <source>
        <dbReference type="Proteomes" id="UP001220324"/>
    </source>
</evidence>
<organism evidence="1 2">
    <name type="scientific">Penicillium frequentans</name>
    <dbReference type="NCBI Taxonomy" id="3151616"/>
    <lineage>
        <taxon>Eukaryota</taxon>
        <taxon>Fungi</taxon>
        <taxon>Dikarya</taxon>
        <taxon>Ascomycota</taxon>
        <taxon>Pezizomycotina</taxon>
        <taxon>Eurotiomycetes</taxon>
        <taxon>Eurotiomycetidae</taxon>
        <taxon>Eurotiales</taxon>
        <taxon>Aspergillaceae</taxon>
        <taxon>Penicillium</taxon>
    </lineage>
</organism>
<protein>
    <submittedName>
        <fullName evidence="1">Uncharacterized protein</fullName>
    </submittedName>
</protein>
<evidence type="ECO:0000313" key="1">
    <source>
        <dbReference type="EMBL" id="KAJ5540735.1"/>
    </source>
</evidence>
<dbReference type="EMBL" id="JAQIZZ010000005">
    <property type="protein sequence ID" value="KAJ5540735.1"/>
    <property type="molecule type" value="Genomic_DNA"/>
</dbReference>
<dbReference type="Proteomes" id="UP001220324">
    <property type="component" value="Unassembled WGS sequence"/>
</dbReference>
<gene>
    <name evidence="1" type="ORF">N7494_005811</name>
</gene>
<proteinExistence type="predicted"/>
<sequence>MVIHSEGAARLQVNNCVVLGNALQRCQSHNTYSEIVAVLSDIIARLERLKLPIYSQLCELGIYYAALDLSIPALHHFLRAWQRKTAKRLTYGDRIVQALTSAVNAKLFETPNYDPSPLLAEITGEGGVPSDMHTILYQSLHQNQHDFAALLRLLAGIGSDEPLYEFWAAFLQTFDRKDPDSCRSAYSVVLILIKAGRSETALDFLEDISKQCNGTLPHIKNSHDLQTLFQDPVVGKSLANLVNDECYNKLLEAGFTSMEQRLGITWQGSREKPNSKAHFGVTLNSFWATLTDQPLLTIDGDCAGYDDITRLYPELQAHGCSKSRQELGQVVDLLNDHDGDVYNVVVQLNLNEEQWKSFQTEFPSAEFRWCPQRSPIEFSDSPLPTLTDQSEQWTPASLGLMRARPYVNGEPQAGANGLHLMQLGYLEMRRGPNEPWKPSGYIVAWDRQFGETIALFVGEYSAVIARGAASANAPFGTVMSIRPFDKPHALPLSPDRQPRVFSGRYYLDVDPSPDLGP</sequence>
<dbReference type="AlphaFoldDB" id="A0AAD6GG12"/>